<accession>A0AAV2NDN3</accession>
<organism evidence="1 2">
    <name type="scientific">Lasius platythorax</name>
    <dbReference type="NCBI Taxonomy" id="488582"/>
    <lineage>
        <taxon>Eukaryota</taxon>
        <taxon>Metazoa</taxon>
        <taxon>Ecdysozoa</taxon>
        <taxon>Arthropoda</taxon>
        <taxon>Hexapoda</taxon>
        <taxon>Insecta</taxon>
        <taxon>Pterygota</taxon>
        <taxon>Neoptera</taxon>
        <taxon>Endopterygota</taxon>
        <taxon>Hymenoptera</taxon>
        <taxon>Apocrita</taxon>
        <taxon>Aculeata</taxon>
        <taxon>Formicoidea</taxon>
        <taxon>Formicidae</taxon>
        <taxon>Formicinae</taxon>
        <taxon>Lasius</taxon>
        <taxon>Lasius</taxon>
    </lineage>
</organism>
<sequence>MRAYIDVPSNLSPQRFHSLSHRLTRTSESLHVIGRRAIEIFHGRGSIIVSVLYRFADKLIKREPPHGGESAAIEKAIWKTRIVNVALMVTVAEGTGPRTADLFTVNIDIGSTVNRKPL</sequence>
<evidence type="ECO:0000313" key="1">
    <source>
        <dbReference type="EMBL" id="CAL1678108.1"/>
    </source>
</evidence>
<dbReference type="AlphaFoldDB" id="A0AAV2NDN3"/>
<evidence type="ECO:0000313" key="2">
    <source>
        <dbReference type="Proteomes" id="UP001497644"/>
    </source>
</evidence>
<gene>
    <name evidence="1" type="ORF">LPLAT_LOCUS4001</name>
</gene>
<proteinExistence type="predicted"/>
<name>A0AAV2NDN3_9HYME</name>
<reference evidence="1" key="1">
    <citation type="submission" date="2024-04" db="EMBL/GenBank/DDBJ databases">
        <authorList>
            <consortium name="Molecular Ecology Group"/>
        </authorList>
    </citation>
    <scope>NUCLEOTIDE SEQUENCE</scope>
</reference>
<dbReference type="Proteomes" id="UP001497644">
    <property type="component" value="Chromosome 13"/>
</dbReference>
<dbReference type="EMBL" id="OZ034836">
    <property type="protein sequence ID" value="CAL1678108.1"/>
    <property type="molecule type" value="Genomic_DNA"/>
</dbReference>
<keyword evidence="2" id="KW-1185">Reference proteome</keyword>
<protein>
    <submittedName>
        <fullName evidence="1">Uncharacterized protein</fullName>
    </submittedName>
</protein>